<feature type="compositionally biased region" description="Polar residues" evidence="1">
    <location>
        <begin position="207"/>
        <end position="223"/>
    </location>
</feature>
<feature type="region of interest" description="Disordered" evidence="1">
    <location>
        <begin position="201"/>
        <end position="239"/>
    </location>
</feature>
<reference evidence="2 3" key="1">
    <citation type="journal article" date="2018" name="PLoS ONE">
        <title>The draft genome of Kipferlia bialata reveals reductive genome evolution in fornicate parasites.</title>
        <authorList>
            <person name="Tanifuji G."/>
            <person name="Takabayashi S."/>
            <person name="Kume K."/>
            <person name="Takagi M."/>
            <person name="Nakayama T."/>
            <person name="Kamikawa R."/>
            <person name="Inagaki Y."/>
            <person name="Hashimoto T."/>
        </authorList>
    </citation>
    <scope>NUCLEOTIDE SEQUENCE [LARGE SCALE GENOMIC DNA]</scope>
    <source>
        <strain evidence="2">NY0173</strain>
    </source>
</reference>
<accession>A0A9K3GI44</accession>
<feature type="region of interest" description="Disordered" evidence="1">
    <location>
        <begin position="1"/>
        <end position="31"/>
    </location>
</feature>
<protein>
    <submittedName>
        <fullName evidence="2">Uncharacterized protein</fullName>
    </submittedName>
</protein>
<keyword evidence="3" id="KW-1185">Reference proteome</keyword>
<organism evidence="2 3">
    <name type="scientific">Kipferlia bialata</name>
    <dbReference type="NCBI Taxonomy" id="797122"/>
    <lineage>
        <taxon>Eukaryota</taxon>
        <taxon>Metamonada</taxon>
        <taxon>Carpediemonas-like organisms</taxon>
        <taxon>Kipferlia</taxon>
    </lineage>
</organism>
<dbReference type="AlphaFoldDB" id="A0A9K3GI44"/>
<dbReference type="EMBL" id="BDIP01001096">
    <property type="protein sequence ID" value="GIQ83562.1"/>
    <property type="molecule type" value="Genomic_DNA"/>
</dbReference>
<proteinExistence type="predicted"/>
<evidence type="ECO:0000313" key="2">
    <source>
        <dbReference type="EMBL" id="GIQ83562.1"/>
    </source>
</evidence>
<gene>
    <name evidence="2" type="ORF">KIPB_004907</name>
</gene>
<evidence type="ECO:0000313" key="3">
    <source>
        <dbReference type="Proteomes" id="UP000265618"/>
    </source>
</evidence>
<comment type="caution">
    <text evidence="2">The sequence shown here is derived from an EMBL/GenBank/DDBJ whole genome shotgun (WGS) entry which is preliminary data.</text>
</comment>
<dbReference type="Proteomes" id="UP000265618">
    <property type="component" value="Unassembled WGS sequence"/>
</dbReference>
<name>A0A9K3GI44_9EUKA</name>
<evidence type="ECO:0000256" key="1">
    <source>
        <dbReference type="SAM" id="MobiDB-lite"/>
    </source>
</evidence>
<sequence length="254" mass="28459">MSTRGVSARPAPSTFHRGPVPTGTESESDTPVSYTLMSARPFPTHCEAQMLDCPYPKAPSLSIPIIPTSERVLAAPATALPDLTPIEPIPYTEHNMSRDPVIRVQQYQANIDWYQMCLRATRQDMQAVTNPQQEGVLSASSEVDALRSQVSEATSENTYLRSTLLSMQDAYQRHVDTEIENCSAHYRAQYQRHIQSLQRMLPRTPQDAHTSYTHHGASVTTKSHFSRPVSKGVHRPAASALTLPKREREIRQMH</sequence>